<feature type="compositionally biased region" description="Acidic residues" evidence="1">
    <location>
        <begin position="187"/>
        <end position="200"/>
    </location>
</feature>
<feature type="transmembrane region" description="Helical" evidence="2">
    <location>
        <begin position="220"/>
        <end position="238"/>
    </location>
</feature>
<evidence type="ECO:0000256" key="2">
    <source>
        <dbReference type="SAM" id="Phobius"/>
    </source>
</evidence>
<feature type="compositionally biased region" description="Low complexity" evidence="1">
    <location>
        <begin position="201"/>
        <end position="218"/>
    </location>
</feature>
<organism evidence="5 6">
    <name type="scientific">Janibacter cremeus</name>
    <dbReference type="NCBI Taxonomy" id="1285192"/>
    <lineage>
        <taxon>Bacteria</taxon>
        <taxon>Bacillati</taxon>
        <taxon>Actinomycetota</taxon>
        <taxon>Actinomycetes</taxon>
        <taxon>Micrococcales</taxon>
        <taxon>Intrasporangiaceae</taxon>
        <taxon>Janibacter</taxon>
    </lineage>
</organism>
<dbReference type="Gene3D" id="2.60.40.2230">
    <property type="entry name" value="Uncharacterised protein YcnI-like PF07987, DUF1775"/>
    <property type="match status" value="1"/>
</dbReference>
<proteinExistence type="predicted"/>
<dbReference type="CDD" id="cd08545">
    <property type="entry name" value="YcnI_like"/>
    <property type="match status" value="1"/>
</dbReference>
<keyword evidence="2" id="KW-1133">Transmembrane helix</keyword>
<keyword evidence="2" id="KW-0812">Transmembrane</keyword>
<dbReference type="EMBL" id="JACCAE010000001">
    <property type="protein sequence ID" value="NYF97782.1"/>
    <property type="molecule type" value="Genomic_DNA"/>
</dbReference>
<feature type="region of interest" description="Disordered" evidence="1">
    <location>
        <begin position="160"/>
        <end position="218"/>
    </location>
</feature>
<evidence type="ECO:0000313" key="5">
    <source>
        <dbReference type="EMBL" id="NYF97782.1"/>
    </source>
</evidence>
<comment type="caution">
    <text evidence="5">The sequence shown here is derived from an EMBL/GenBank/DDBJ whole genome shotgun (WGS) entry which is preliminary data.</text>
</comment>
<dbReference type="Pfam" id="PF07987">
    <property type="entry name" value="DUF1775"/>
    <property type="match status" value="1"/>
</dbReference>
<dbReference type="Proteomes" id="UP000554054">
    <property type="component" value="Unassembled WGS sequence"/>
</dbReference>
<feature type="domain" description="YncI copper-binding" evidence="4">
    <location>
        <begin position="29"/>
        <end position="177"/>
    </location>
</feature>
<feature type="signal peptide" evidence="3">
    <location>
        <begin position="1"/>
        <end position="28"/>
    </location>
</feature>
<name>A0A852VL72_9MICO</name>
<keyword evidence="3" id="KW-0732">Signal</keyword>
<accession>A0A852VL72</accession>
<dbReference type="AlphaFoldDB" id="A0A852VL72"/>
<dbReference type="RefSeq" id="WP_185990664.1">
    <property type="nucleotide sequence ID" value="NZ_JACCAE010000001.1"/>
</dbReference>
<protein>
    <submittedName>
        <fullName evidence="5">Uncharacterized protein YcnI</fullName>
    </submittedName>
</protein>
<keyword evidence="2" id="KW-0472">Membrane</keyword>
<keyword evidence="6" id="KW-1185">Reference proteome</keyword>
<sequence>MNRTVLRSGAALAIASAAVVATTLPASAHVHVHPDATESGGYAALTFRVPNESDSASTTELVVTLPQDRPLASVSVRPVPGWSAEVTTKKLPEPVNTNNLTLTEAPRTITWTADAEDAGIAPGEYQEFAISAGPLPEPGTLVLPTKQVYSDGEVANWSDVAEEGEEEPEHPAPSFEVTAATESDQATTDDDQATTDEGGEADAAAAPAEASDPSDTPARVLGGLALVVALAGAALALISRRRA</sequence>
<evidence type="ECO:0000256" key="3">
    <source>
        <dbReference type="SAM" id="SignalP"/>
    </source>
</evidence>
<evidence type="ECO:0000313" key="6">
    <source>
        <dbReference type="Proteomes" id="UP000554054"/>
    </source>
</evidence>
<evidence type="ECO:0000259" key="4">
    <source>
        <dbReference type="Pfam" id="PF07987"/>
    </source>
</evidence>
<reference evidence="5 6" key="1">
    <citation type="submission" date="2020-07" db="EMBL/GenBank/DDBJ databases">
        <title>Sequencing the genomes of 1000 actinobacteria strains.</title>
        <authorList>
            <person name="Klenk H.-P."/>
        </authorList>
    </citation>
    <scope>NUCLEOTIDE SEQUENCE [LARGE SCALE GENOMIC DNA]</scope>
    <source>
        <strain evidence="5 6">DSM 26154</strain>
    </source>
</reference>
<feature type="chain" id="PRO_5032868672" evidence="3">
    <location>
        <begin position="29"/>
        <end position="243"/>
    </location>
</feature>
<dbReference type="InterPro" id="IPR012533">
    <property type="entry name" value="YcnI-copper_dom"/>
</dbReference>
<dbReference type="InterPro" id="IPR038507">
    <property type="entry name" value="YcnI-like_sf"/>
</dbReference>
<evidence type="ECO:0000256" key="1">
    <source>
        <dbReference type="SAM" id="MobiDB-lite"/>
    </source>
</evidence>
<gene>
    <name evidence="5" type="ORF">BJY20_001174</name>
</gene>